<feature type="coiled-coil region" evidence="1">
    <location>
        <begin position="445"/>
        <end position="568"/>
    </location>
</feature>
<dbReference type="SUPFAM" id="SSF52540">
    <property type="entry name" value="P-loop containing nucleoside triphosphate hydrolases"/>
    <property type="match status" value="1"/>
</dbReference>
<keyword evidence="3" id="KW-1133">Transmembrane helix</keyword>
<dbReference type="CDD" id="cd00882">
    <property type="entry name" value="Ras_like_GTPase"/>
    <property type="match status" value="1"/>
</dbReference>
<reference evidence="5" key="1">
    <citation type="journal article" date="2021" name="Nat. Commun.">
        <title>Genetic determinants of endophytism in the Arabidopsis root mycobiome.</title>
        <authorList>
            <person name="Mesny F."/>
            <person name="Miyauchi S."/>
            <person name="Thiergart T."/>
            <person name="Pickel B."/>
            <person name="Atanasova L."/>
            <person name="Karlsson M."/>
            <person name="Huettel B."/>
            <person name="Barry K.W."/>
            <person name="Haridas S."/>
            <person name="Chen C."/>
            <person name="Bauer D."/>
            <person name="Andreopoulos W."/>
            <person name="Pangilinan J."/>
            <person name="LaButti K."/>
            <person name="Riley R."/>
            <person name="Lipzen A."/>
            <person name="Clum A."/>
            <person name="Drula E."/>
            <person name="Henrissat B."/>
            <person name="Kohler A."/>
            <person name="Grigoriev I.V."/>
            <person name="Martin F.M."/>
            <person name="Hacquard S."/>
        </authorList>
    </citation>
    <scope>NUCLEOTIDE SEQUENCE</scope>
    <source>
        <strain evidence="5">MPI-CAGE-CH-0243</strain>
    </source>
</reference>
<feature type="region of interest" description="Disordered" evidence="2">
    <location>
        <begin position="1"/>
        <end position="31"/>
    </location>
</feature>
<gene>
    <name evidence="5" type="ORF">B0J11DRAFT_610906</name>
</gene>
<feature type="region of interest" description="Disordered" evidence="2">
    <location>
        <begin position="82"/>
        <end position="169"/>
    </location>
</feature>
<organism evidence="5 6">
    <name type="scientific">Dendryphion nanum</name>
    <dbReference type="NCBI Taxonomy" id="256645"/>
    <lineage>
        <taxon>Eukaryota</taxon>
        <taxon>Fungi</taxon>
        <taxon>Dikarya</taxon>
        <taxon>Ascomycota</taxon>
        <taxon>Pezizomycotina</taxon>
        <taxon>Dothideomycetes</taxon>
        <taxon>Pleosporomycetidae</taxon>
        <taxon>Pleosporales</taxon>
        <taxon>Torulaceae</taxon>
        <taxon>Dendryphion</taxon>
    </lineage>
</organism>
<feature type="compositionally biased region" description="Basic and acidic residues" evidence="2">
    <location>
        <begin position="1"/>
        <end position="26"/>
    </location>
</feature>
<keyword evidence="6" id="KW-1185">Reference proteome</keyword>
<accession>A0A9P9EM58</accession>
<evidence type="ECO:0000256" key="1">
    <source>
        <dbReference type="SAM" id="Coils"/>
    </source>
</evidence>
<feature type="transmembrane region" description="Helical" evidence="3">
    <location>
        <begin position="183"/>
        <end position="200"/>
    </location>
</feature>
<protein>
    <recommendedName>
        <fullName evidence="4">G domain-containing protein</fullName>
    </recommendedName>
</protein>
<evidence type="ECO:0000313" key="6">
    <source>
        <dbReference type="Proteomes" id="UP000700596"/>
    </source>
</evidence>
<comment type="caution">
    <text evidence="5">The sequence shown here is derived from an EMBL/GenBank/DDBJ whole genome shotgun (WGS) entry which is preliminary data.</text>
</comment>
<dbReference type="InterPro" id="IPR027417">
    <property type="entry name" value="P-loop_NTPase"/>
</dbReference>
<dbReference type="InterPro" id="IPR006073">
    <property type="entry name" value="GTP-bd"/>
</dbReference>
<proteinExistence type="predicted"/>
<feature type="compositionally biased region" description="Basic and acidic residues" evidence="2">
    <location>
        <begin position="117"/>
        <end position="128"/>
    </location>
</feature>
<dbReference type="AlphaFoldDB" id="A0A9P9EM58"/>
<name>A0A9P9EM58_9PLEO</name>
<dbReference type="Pfam" id="PF01926">
    <property type="entry name" value="MMR_HSR1"/>
    <property type="match status" value="1"/>
</dbReference>
<evidence type="ECO:0000256" key="2">
    <source>
        <dbReference type="SAM" id="MobiDB-lite"/>
    </source>
</evidence>
<dbReference type="Proteomes" id="UP000700596">
    <property type="component" value="Unassembled WGS sequence"/>
</dbReference>
<dbReference type="OrthoDB" id="8954335at2759"/>
<evidence type="ECO:0000313" key="5">
    <source>
        <dbReference type="EMBL" id="KAH7139551.1"/>
    </source>
</evidence>
<sequence length="756" mass="85501">MRLQKPRPENNNTKKADSLDSSEKIQCEPANLSDWSEKIQFEQAGDDKIFRETGEDHKILCTIDSGVAKSIAGNFESPRNKHSIIDEVDKETTSPDEISRIHREFPPPKGKISAASRPKDKEDVDKEAIGNYETSQLRPTRYHRESPPPKKNTTASSRPKNAKYPAELPGVQTARQKPFFSRWVVLLFTAVALGLLAIVWQKPYSFTALGPSECITLPSRLEPSGPVIAVMGSTGTGKSSFIRDLLGRNSTGCLPEIGHGLQSCTRNTTWYSATIDGQIFSILDTPGFDDIALSDSSILQELAMELASIYNDQKHLAGLIYLHDISKVKMGRVSKKNLLLFHRLVGTQSLENVVLTTTHWPLIPNKDTKNREEELKSSFWSEMIKYGSRVDRHNGKALSARRIVESLIKKTPIVPQITIELVEKGLRFDQTEAGKMIDEGLNALTSDAKLELSIINQQLKDAEQRRKRDLHKASQEQARLELDLQTLLKAAENQKTYQRKLEQEKEAAKLLAKEDREKLTAEFQRRAEIAAQQAAKDAIQREDVNKQLEALNQKFEVERSQNQQMREQLLKERKRQDRILDDAASSQDKLRKKLFEKSYTYSYADPKSYFDLKLLLYLCWALQSIAISVLCCNYNDLTEIRCFVACIEVLAWIVTTFSVFTHETSMPVRSVAGFHVGLRILERWGRIVAKDAYDKGSKGGFKDGSMSGYRDGLKDGVKDGLREGVWNGFMVGFKGGYVTGVRAERGRYSSNQIRYR</sequence>
<dbReference type="Gene3D" id="3.40.50.300">
    <property type="entry name" value="P-loop containing nucleotide triphosphate hydrolases"/>
    <property type="match status" value="1"/>
</dbReference>
<keyword evidence="3" id="KW-0812">Transmembrane</keyword>
<evidence type="ECO:0000259" key="4">
    <source>
        <dbReference type="Pfam" id="PF01926"/>
    </source>
</evidence>
<dbReference type="EMBL" id="JAGMWT010000001">
    <property type="protein sequence ID" value="KAH7139551.1"/>
    <property type="molecule type" value="Genomic_DNA"/>
</dbReference>
<keyword evidence="1" id="KW-0175">Coiled coil</keyword>
<feature type="compositionally biased region" description="Basic and acidic residues" evidence="2">
    <location>
        <begin position="83"/>
        <end position="106"/>
    </location>
</feature>
<feature type="domain" description="G" evidence="4">
    <location>
        <begin position="228"/>
        <end position="298"/>
    </location>
</feature>
<evidence type="ECO:0000256" key="3">
    <source>
        <dbReference type="SAM" id="Phobius"/>
    </source>
</evidence>
<keyword evidence="3" id="KW-0472">Membrane</keyword>
<dbReference type="GO" id="GO:0005525">
    <property type="term" value="F:GTP binding"/>
    <property type="evidence" value="ECO:0007669"/>
    <property type="project" value="InterPro"/>
</dbReference>